<dbReference type="OrthoDB" id="9992270at2759"/>
<evidence type="ECO:0000259" key="2">
    <source>
        <dbReference type="Pfam" id="PF09423"/>
    </source>
</evidence>
<organism evidence="4 5">
    <name type="scientific">Lophiostoma macrostomum CBS 122681</name>
    <dbReference type="NCBI Taxonomy" id="1314788"/>
    <lineage>
        <taxon>Eukaryota</taxon>
        <taxon>Fungi</taxon>
        <taxon>Dikarya</taxon>
        <taxon>Ascomycota</taxon>
        <taxon>Pezizomycotina</taxon>
        <taxon>Dothideomycetes</taxon>
        <taxon>Pleosporomycetidae</taxon>
        <taxon>Pleosporales</taxon>
        <taxon>Lophiostomataceae</taxon>
        <taxon>Lophiostoma</taxon>
    </lineage>
</organism>
<dbReference type="InterPro" id="IPR052900">
    <property type="entry name" value="Phospholipid_Metab_Enz"/>
</dbReference>
<dbReference type="InterPro" id="IPR018946">
    <property type="entry name" value="PhoD-like_MPP"/>
</dbReference>
<gene>
    <name evidence="4" type="ORF">K491DRAFT_88495</name>
</gene>
<feature type="signal peptide" evidence="1">
    <location>
        <begin position="1"/>
        <end position="17"/>
    </location>
</feature>
<dbReference type="InterPro" id="IPR038607">
    <property type="entry name" value="PhoD-like_sf"/>
</dbReference>
<dbReference type="Gene3D" id="2.60.40.380">
    <property type="entry name" value="Purple acid phosphatase-like, N-terminal"/>
    <property type="match status" value="1"/>
</dbReference>
<feature type="domain" description="PhoD-like phosphatase metallophosphatase" evidence="2">
    <location>
        <begin position="190"/>
        <end position="547"/>
    </location>
</feature>
<feature type="chain" id="PRO_5025652827" evidence="1">
    <location>
        <begin position="18"/>
        <end position="629"/>
    </location>
</feature>
<feature type="domain" description="Phospholipase D N-terminal" evidence="3">
    <location>
        <begin position="60"/>
        <end position="177"/>
    </location>
</feature>
<evidence type="ECO:0000313" key="5">
    <source>
        <dbReference type="Proteomes" id="UP000799324"/>
    </source>
</evidence>
<dbReference type="PANTHER" id="PTHR43606:SF8">
    <property type="entry name" value="ALKALINE PHOSPHATASE"/>
    <property type="match status" value="1"/>
</dbReference>
<evidence type="ECO:0000259" key="3">
    <source>
        <dbReference type="Pfam" id="PF16655"/>
    </source>
</evidence>
<dbReference type="SUPFAM" id="SSF56300">
    <property type="entry name" value="Metallo-dependent phosphatases"/>
    <property type="match status" value="1"/>
</dbReference>
<sequence length="629" mass="69650">MLVSLFTVTALTAVVTASFGGNLNYNSPSRRHPSLGIDVPKVVKRSLQPRADADQLNFTHGVASGDPFPNSVVLWTRISPTLENDASNVTVEGNVPLYNHDTEEYIKASASPICVEYQIGSDQDFSTVLDNGTAYTTSDIDYTVKVEAKNLQPFTTYYYQFTVCGSSNKSPVGRTKTSPGADDDVSNIGLAVYSCSNYPNGYFNAYGNAARKDKVDYVLHLGDYIYETGKGTLGKDPRATNPSDEIFTLYDYRTRIGQYRTDSDLLLSHQKFPWIPVWDDHEVSNNGYRDGSSNLNNTEESFVEDGGVSVDQRKMNAVRAYFEWMPIRQVDMDDNLRIWRTFSLGKLLDLIMLDTRNYDRSITTLGWNDDYVAELIDDAGRSLMGSHQENWFYNQLSKSSDRGATWRVIGNQIVFSRINNTARDADGEWLNADQWDGYTANRNRTLSHLYTNSISNTIFLSGDSHANWVSDLVWLDEKPYDPSTGEGSVGVEFAGTAVSSTGFGGTIANATSKSVGLVRDNAELQWNEGYYRGYYELQISSDKIDANYFGCPTVSYRNPLEISLANFTVKAGANHLERTVAGGTVESGALQTGTTKQTNATLNTETGVWNTTSGGVFDQMFVVYASSGE</sequence>
<evidence type="ECO:0000256" key="1">
    <source>
        <dbReference type="SAM" id="SignalP"/>
    </source>
</evidence>
<dbReference type="CDD" id="cd07389">
    <property type="entry name" value="MPP_PhoD"/>
    <property type="match status" value="1"/>
</dbReference>
<reference evidence="4" key="1">
    <citation type="journal article" date="2020" name="Stud. Mycol.">
        <title>101 Dothideomycetes genomes: a test case for predicting lifestyles and emergence of pathogens.</title>
        <authorList>
            <person name="Haridas S."/>
            <person name="Albert R."/>
            <person name="Binder M."/>
            <person name="Bloem J."/>
            <person name="Labutti K."/>
            <person name="Salamov A."/>
            <person name="Andreopoulos B."/>
            <person name="Baker S."/>
            <person name="Barry K."/>
            <person name="Bills G."/>
            <person name="Bluhm B."/>
            <person name="Cannon C."/>
            <person name="Castanera R."/>
            <person name="Culley D."/>
            <person name="Daum C."/>
            <person name="Ezra D."/>
            <person name="Gonzalez J."/>
            <person name="Henrissat B."/>
            <person name="Kuo A."/>
            <person name="Liang C."/>
            <person name="Lipzen A."/>
            <person name="Lutzoni F."/>
            <person name="Magnuson J."/>
            <person name="Mondo S."/>
            <person name="Nolan M."/>
            <person name="Ohm R."/>
            <person name="Pangilinan J."/>
            <person name="Park H.-J."/>
            <person name="Ramirez L."/>
            <person name="Alfaro M."/>
            <person name="Sun H."/>
            <person name="Tritt A."/>
            <person name="Yoshinaga Y."/>
            <person name="Zwiers L.-H."/>
            <person name="Turgeon B."/>
            <person name="Goodwin S."/>
            <person name="Spatafora J."/>
            <person name="Crous P."/>
            <person name="Grigoriev I."/>
        </authorList>
    </citation>
    <scope>NUCLEOTIDE SEQUENCE</scope>
    <source>
        <strain evidence="4">CBS 122681</strain>
    </source>
</reference>
<dbReference type="PANTHER" id="PTHR43606">
    <property type="entry name" value="PHOSPHATASE, PUTATIVE (AFU_ORTHOLOGUE AFUA_6G08710)-RELATED"/>
    <property type="match status" value="1"/>
</dbReference>
<dbReference type="Pfam" id="PF16655">
    <property type="entry name" value="PhoD_N"/>
    <property type="match status" value="1"/>
</dbReference>
<dbReference type="Gene3D" id="3.60.21.70">
    <property type="entry name" value="PhoD-like phosphatase"/>
    <property type="match status" value="1"/>
</dbReference>
<dbReference type="AlphaFoldDB" id="A0A6A6SUU1"/>
<name>A0A6A6SUU1_9PLEO</name>
<dbReference type="Pfam" id="PF09423">
    <property type="entry name" value="PhoD"/>
    <property type="match status" value="1"/>
</dbReference>
<dbReference type="InterPro" id="IPR032093">
    <property type="entry name" value="PhoD_N"/>
</dbReference>
<dbReference type="InterPro" id="IPR029052">
    <property type="entry name" value="Metallo-depent_PP-like"/>
</dbReference>
<protein>
    <submittedName>
        <fullName evidence="4">Phosphodiesterase/alkaline phosphatase D</fullName>
    </submittedName>
</protein>
<keyword evidence="5" id="KW-1185">Reference proteome</keyword>
<evidence type="ECO:0000313" key="4">
    <source>
        <dbReference type="EMBL" id="KAF2651535.1"/>
    </source>
</evidence>
<accession>A0A6A6SUU1</accession>
<dbReference type="EMBL" id="MU004423">
    <property type="protein sequence ID" value="KAF2651535.1"/>
    <property type="molecule type" value="Genomic_DNA"/>
</dbReference>
<dbReference type="Proteomes" id="UP000799324">
    <property type="component" value="Unassembled WGS sequence"/>
</dbReference>
<proteinExistence type="predicted"/>
<keyword evidence="1" id="KW-0732">Signal</keyword>